<dbReference type="Gene3D" id="3.90.550.10">
    <property type="entry name" value="Spore Coat Polysaccharide Biosynthesis Protein SpsA, Chain A"/>
    <property type="match status" value="1"/>
</dbReference>
<protein>
    <submittedName>
        <fullName evidence="2">Glycosyltransferase</fullName>
    </submittedName>
</protein>
<evidence type="ECO:0000259" key="1">
    <source>
        <dbReference type="Pfam" id="PF00535"/>
    </source>
</evidence>
<evidence type="ECO:0000313" key="2">
    <source>
        <dbReference type="EMBL" id="MBU2737242.1"/>
    </source>
</evidence>
<sequence length="352" mass="40419">MKSDTFLPISVAMATYNGERFIKDQLKSIASQTLLPIELVITDDGSSDETCVIISEFAKISPFPVRLYLNEKKLGYRDNFIKAAYLCTGDLIAFSDQDDIWDNDKLKIQHQYFSDPKVAMVSHPYQVMDTEGRCTNIVFPKMKSIKEYSAADFNPFFSYYGMTLMFRKEILPSPECINKRPIDHNTFEHLMSHDQWIPFLAISSQMVVFLPKALTRYRQHNNNTAGPQPYVTYLDRLLKLAFSQSSENDYKLYCKLSLSLLERVDSLMSGCQSSTTATYNNVERTIDFYKWLSEKYSLRAAMYDLTLTRLERLSLFLKALFSGAYKKRTKGLFGITGAVKDLINICSIGVLR</sequence>
<organism evidence="2 3">
    <name type="scientific">Acidithiobacillus concretivorus</name>
    <dbReference type="NCBI Taxonomy" id="3063952"/>
    <lineage>
        <taxon>Bacteria</taxon>
        <taxon>Pseudomonadati</taxon>
        <taxon>Pseudomonadota</taxon>
        <taxon>Acidithiobacillia</taxon>
        <taxon>Acidithiobacillales</taxon>
        <taxon>Acidithiobacillaceae</taxon>
        <taxon>Acidithiobacillus</taxon>
    </lineage>
</organism>
<dbReference type="InterPro" id="IPR029044">
    <property type="entry name" value="Nucleotide-diphossugar_trans"/>
</dbReference>
<dbReference type="PANTHER" id="PTHR22916:SF3">
    <property type="entry name" value="UDP-GLCNAC:BETAGAL BETA-1,3-N-ACETYLGLUCOSAMINYLTRANSFERASE-LIKE PROTEIN 1"/>
    <property type="match status" value="1"/>
</dbReference>
<dbReference type="Proteomes" id="UP001197028">
    <property type="component" value="Unassembled WGS sequence"/>
</dbReference>
<gene>
    <name evidence="2" type="ORF">HJG40_00125</name>
</gene>
<feature type="domain" description="Glycosyltransferase 2-like" evidence="1">
    <location>
        <begin position="10"/>
        <end position="169"/>
    </location>
</feature>
<proteinExistence type="predicted"/>
<dbReference type="InterPro" id="IPR001173">
    <property type="entry name" value="Glyco_trans_2-like"/>
</dbReference>
<dbReference type="SUPFAM" id="SSF53448">
    <property type="entry name" value="Nucleotide-diphospho-sugar transferases"/>
    <property type="match status" value="1"/>
</dbReference>
<dbReference type="RefSeq" id="WP_215862323.1">
    <property type="nucleotide sequence ID" value="NZ_JABELD010000002.1"/>
</dbReference>
<evidence type="ECO:0000313" key="3">
    <source>
        <dbReference type="Proteomes" id="UP001197028"/>
    </source>
</evidence>
<dbReference type="Pfam" id="PF00535">
    <property type="entry name" value="Glycos_transf_2"/>
    <property type="match status" value="1"/>
</dbReference>
<dbReference type="PANTHER" id="PTHR22916">
    <property type="entry name" value="GLYCOSYLTRANSFERASE"/>
    <property type="match status" value="1"/>
</dbReference>
<comment type="caution">
    <text evidence="2">The sequence shown here is derived from an EMBL/GenBank/DDBJ whole genome shotgun (WGS) entry which is preliminary data.</text>
</comment>
<keyword evidence="3" id="KW-1185">Reference proteome</keyword>
<dbReference type="EMBL" id="JABELD010000002">
    <property type="protein sequence ID" value="MBU2737242.1"/>
    <property type="molecule type" value="Genomic_DNA"/>
</dbReference>
<reference evidence="2 3" key="1">
    <citation type="journal article" date="2021" name="ISME J.">
        <title>Genomic evolution of the class Acidithiobacillia: deep-branching Proteobacteria living in extreme acidic conditions.</title>
        <authorList>
            <person name="Moya-Beltran A."/>
            <person name="Beard S."/>
            <person name="Rojas-Villalobos C."/>
            <person name="Issotta F."/>
            <person name="Gallardo Y."/>
            <person name="Ulloa R."/>
            <person name="Giaveno A."/>
            <person name="Degli Esposti M."/>
            <person name="Johnson D.B."/>
            <person name="Quatrini R."/>
        </authorList>
    </citation>
    <scope>NUCLEOTIDE SEQUENCE [LARGE SCALE GENOMIC DNA]</scope>
    <source>
        <strain evidence="2 3">ATCC 19703</strain>
    </source>
</reference>
<accession>A0ABS5ZKS0</accession>
<name>A0ABS5ZKS0_9PROT</name>